<dbReference type="PANTHER" id="PTHR31609:SF1">
    <property type="entry name" value="CARBOHYDRATE DEACETYLASE"/>
    <property type="match status" value="1"/>
</dbReference>
<dbReference type="STRING" id="903984.BCR21_14570"/>
<dbReference type="InterPro" id="IPR011330">
    <property type="entry name" value="Glyco_hydro/deAcase_b/a-brl"/>
</dbReference>
<evidence type="ECO:0000313" key="6">
    <source>
        <dbReference type="EMBL" id="OEG09568.1"/>
    </source>
</evidence>
<comment type="caution">
    <text evidence="6">The sequence shown here is derived from an EMBL/GenBank/DDBJ whole genome shotgun (WGS) entry which is preliminary data.</text>
</comment>
<dbReference type="AlphaFoldDB" id="A0A1E5GA31"/>
<keyword evidence="5" id="KW-0119">Carbohydrate metabolism</keyword>
<sequence length="248" mass="28659">MVNNQKKYLIISGDDYGLTKGVSEGILDALDVNGISDTNFIATSDFSLESLELAKKRNLLAMGIHLNLEIGHSVYYRREMDFLNTHLGHDNYYSMIENEFHEQINYLIRNGIALSHITYHKNIIDNSNMVRIIEKLALEYDVPVRKLESPNLNRLLKSENILMCDKKIINTNNQNYSLALLKDLFESVGDSKSVELVCHPGYVTKELYMLSSMTNNRQKEWDLFTSSQVKCMIKEMNFEIINYTQLKD</sequence>
<keyword evidence="7" id="KW-1185">Reference proteome</keyword>
<reference evidence="7" key="1">
    <citation type="submission" date="2016-09" db="EMBL/GenBank/DDBJ databases">
        <authorList>
            <person name="Gulvik C.A."/>
        </authorList>
    </citation>
    <scope>NUCLEOTIDE SEQUENCE [LARGE SCALE GENOMIC DNA]</scope>
    <source>
        <strain evidence="7">DSM 23328</strain>
    </source>
</reference>
<evidence type="ECO:0000256" key="2">
    <source>
        <dbReference type="ARBA" id="ARBA00022723"/>
    </source>
</evidence>
<dbReference type="GO" id="GO:0046872">
    <property type="term" value="F:metal ion binding"/>
    <property type="evidence" value="ECO:0007669"/>
    <property type="project" value="UniProtKB-KW"/>
</dbReference>
<gene>
    <name evidence="6" type="ORF">BCR21_14570</name>
</gene>
<keyword evidence="3" id="KW-0378">Hydrolase</keyword>
<dbReference type="Proteomes" id="UP000094068">
    <property type="component" value="Unassembled WGS sequence"/>
</dbReference>
<dbReference type="SUPFAM" id="SSF88713">
    <property type="entry name" value="Glycoside hydrolase/deacetylase"/>
    <property type="match status" value="1"/>
</dbReference>
<dbReference type="Pfam" id="PF04794">
    <property type="entry name" value="YdjC"/>
    <property type="match status" value="1"/>
</dbReference>
<dbReference type="RefSeq" id="WP_069647246.1">
    <property type="nucleotide sequence ID" value="NZ_MIJZ01000016.1"/>
</dbReference>
<dbReference type="GO" id="GO:0016787">
    <property type="term" value="F:hydrolase activity"/>
    <property type="evidence" value="ECO:0007669"/>
    <property type="project" value="UniProtKB-KW"/>
</dbReference>
<dbReference type="OrthoDB" id="9774177at2"/>
<dbReference type="InterPro" id="IPR006879">
    <property type="entry name" value="YdjC-like"/>
</dbReference>
<dbReference type="Gene3D" id="3.20.20.370">
    <property type="entry name" value="Glycoside hydrolase/deacetylase"/>
    <property type="match status" value="1"/>
</dbReference>
<evidence type="ECO:0000256" key="5">
    <source>
        <dbReference type="ARBA" id="ARBA00023277"/>
    </source>
</evidence>
<evidence type="ECO:0008006" key="8">
    <source>
        <dbReference type="Google" id="ProtNLM"/>
    </source>
</evidence>
<name>A0A1E5GA31_9ENTE</name>
<evidence type="ECO:0000256" key="4">
    <source>
        <dbReference type="ARBA" id="ARBA00022842"/>
    </source>
</evidence>
<dbReference type="GO" id="GO:0019213">
    <property type="term" value="F:deacetylase activity"/>
    <property type="evidence" value="ECO:0007669"/>
    <property type="project" value="TreeGrafter"/>
</dbReference>
<evidence type="ECO:0000256" key="1">
    <source>
        <dbReference type="ARBA" id="ARBA00001946"/>
    </source>
</evidence>
<comment type="cofactor">
    <cofactor evidence="1">
        <name>Mg(2+)</name>
        <dbReference type="ChEBI" id="CHEBI:18420"/>
    </cofactor>
</comment>
<dbReference type="EMBL" id="MIJZ01000016">
    <property type="protein sequence ID" value="OEG09568.1"/>
    <property type="molecule type" value="Genomic_DNA"/>
</dbReference>
<keyword evidence="2" id="KW-0479">Metal-binding</keyword>
<evidence type="ECO:0000256" key="3">
    <source>
        <dbReference type="ARBA" id="ARBA00022801"/>
    </source>
</evidence>
<organism evidence="6 7">
    <name type="scientific">Enterococcus ureasiticus</name>
    <dbReference type="NCBI Taxonomy" id="903984"/>
    <lineage>
        <taxon>Bacteria</taxon>
        <taxon>Bacillati</taxon>
        <taxon>Bacillota</taxon>
        <taxon>Bacilli</taxon>
        <taxon>Lactobacillales</taxon>
        <taxon>Enterococcaceae</taxon>
        <taxon>Enterococcus</taxon>
    </lineage>
</organism>
<dbReference type="PANTHER" id="PTHR31609">
    <property type="entry name" value="YDJC DEACETYLASE FAMILY MEMBER"/>
    <property type="match status" value="1"/>
</dbReference>
<evidence type="ECO:0000313" key="7">
    <source>
        <dbReference type="Proteomes" id="UP000094068"/>
    </source>
</evidence>
<proteinExistence type="predicted"/>
<keyword evidence="4" id="KW-0460">Magnesium</keyword>
<protein>
    <recommendedName>
        <fullName evidence="8">ChbG/HpnK family deacetylase</fullName>
    </recommendedName>
</protein>
<accession>A0A1E5GA31</accession>
<dbReference type="GO" id="GO:0005975">
    <property type="term" value="P:carbohydrate metabolic process"/>
    <property type="evidence" value="ECO:0007669"/>
    <property type="project" value="InterPro"/>
</dbReference>